<feature type="region of interest" description="Disordered" evidence="1">
    <location>
        <begin position="406"/>
        <end position="443"/>
    </location>
</feature>
<reference evidence="2 3" key="1">
    <citation type="submission" date="2019-12" db="EMBL/GenBank/DDBJ databases">
        <title>Novel species isolated from a subtropical stream in China.</title>
        <authorList>
            <person name="Lu H."/>
        </authorList>
    </citation>
    <scope>NUCLEOTIDE SEQUENCE [LARGE SCALE GENOMIC DNA]</scope>
    <source>
        <strain evidence="2 3">FT127W</strain>
    </source>
</reference>
<protein>
    <submittedName>
        <fullName evidence="2">Uncharacterized protein</fullName>
    </submittedName>
</protein>
<dbReference type="EMBL" id="WWCU01000007">
    <property type="protein sequence ID" value="MYN07537.1"/>
    <property type="molecule type" value="Genomic_DNA"/>
</dbReference>
<organism evidence="2 3">
    <name type="scientific">Pseudoduganella aquatica</name>
    <dbReference type="NCBI Taxonomy" id="2660641"/>
    <lineage>
        <taxon>Bacteria</taxon>
        <taxon>Pseudomonadati</taxon>
        <taxon>Pseudomonadota</taxon>
        <taxon>Betaproteobacteria</taxon>
        <taxon>Burkholderiales</taxon>
        <taxon>Oxalobacteraceae</taxon>
        <taxon>Telluria group</taxon>
        <taxon>Pseudoduganella</taxon>
    </lineage>
</organism>
<dbReference type="AlphaFoldDB" id="A0A7X4HBK6"/>
<sequence>MSASQAAASCTLTPGGVVTDVPVSQMVSVTYTFDTSASGVAKLQIPYAVEINGTVLPEFAEKPRPLGDDRQIKLSLAPGTKIALYLNSDAHPAYRTQPVYAVQARTRDVEVTITERLGRGNTETATFDVPTCIQTTDGKRFDKYDATLTGDIWMKVSHRYTTKEVAKIIGSDTDPIIRAAVLSIYSALTNNTLNINFPGSAALPAQSISVTFEEQQNVSANISYCPLLSHVLPRTHPNCYLALISEAREASITKLKINSAWRPSLGSIVHRAGLGLDVTYIESSEGKLSIERKSLSDENKKNGTNVTQQEKELFKELQSKEAIARQKSDEAKLLETAAKKSPMNSVMTESSRSAKIEAEDALRAARKAKEDWTEKLSADEPPLIKSFRSRLSRRKDVHQILDPWYMDFNTSDKNPGKPNAQQSDAEKGHNNHLHITTREPKIL</sequence>
<dbReference type="Proteomes" id="UP000450676">
    <property type="component" value="Unassembled WGS sequence"/>
</dbReference>
<feature type="compositionally biased region" description="Polar residues" evidence="1">
    <location>
        <begin position="342"/>
        <end position="351"/>
    </location>
</feature>
<accession>A0A7X4HBK6</accession>
<evidence type="ECO:0000256" key="1">
    <source>
        <dbReference type="SAM" id="MobiDB-lite"/>
    </source>
</evidence>
<keyword evidence="3" id="KW-1185">Reference proteome</keyword>
<comment type="caution">
    <text evidence="2">The sequence shown here is derived from an EMBL/GenBank/DDBJ whole genome shotgun (WGS) entry which is preliminary data.</text>
</comment>
<evidence type="ECO:0000313" key="2">
    <source>
        <dbReference type="EMBL" id="MYN07537.1"/>
    </source>
</evidence>
<proteinExistence type="predicted"/>
<feature type="region of interest" description="Disordered" evidence="1">
    <location>
        <begin position="335"/>
        <end position="356"/>
    </location>
</feature>
<gene>
    <name evidence="2" type="ORF">GTP77_09295</name>
</gene>
<name>A0A7X4HBK6_9BURK</name>
<dbReference type="RefSeq" id="WP_161071885.1">
    <property type="nucleotide sequence ID" value="NZ_WWCU01000007.1"/>
</dbReference>
<evidence type="ECO:0000313" key="3">
    <source>
        <dbReference type="Proteomes" id="UP000450676"/>
    </source>
</evidence>
<feature type="compositionally biased region" description="Polar residues" evidence="1">
    <location>
        <begin position="408"/>
        <end position="423"/>
    </location>
</feature>